<sequence>MDSSPGEWPVSYHGTGVSASGSIAQDGYDLSKGKRFLYGHGVYSTPSVKVAAMYAQTFMHDGAEYQLVFQNCTSTEGLKVINAADNGVGEYWVQPDDKLIRPYSVCVKLISSEPPTEENGRPAADAKQSSCMIL</sequence>
<gene>
    <name evidence="2" type="ORF">GBAR_LOCUS19632</name>
</gene>
<name>A0AA35X1W5_GEOBA</name>
<feature type="region of interest" description="Disordered" evidence="1">
    <location>
        <begin position="114"/>
        <end position="134"/>
    </location>
</feature>
<comment type="caution">
    <text evidence="2">The sequence shown here is derived from an EMBL/GenBank/DDBJ whole genome shotgun (WGS) entry which is preliminary data.</text>
</comment>
<dbReference type="EMBL" id="CASHTH010002763">
    <property type="protein sequence ID" value="CAI8034960.1"/>
    <property type="molecule type" value="Genomic_DNA"/>
</dbReference>
<evidence type="ECO:0008006" key="4">
    <source>
        <dbReference type="Google" id="ProtNLM"/>
    </source>
</evidence>
<accession>A0AA35X1W5</accession>
<dbReference type="AlphaFoldDB" id="A0AA35X1W5"/>
<dbReference type="Proteomes" id="UP001174909">
    <property type="component" value="Unassembled WGS sequence"/>
</dbReference>
<protein>
    <recommendedName>
        <fullName evidence="4">PARP catalytic domain-containing protein</fullName>
    </recommendedName>
</protein>
<reference evidence="2" key="1">
    <citation type="submission" date="2023-03" db="EMBL/GenBank/DDBJ databases">
        <authorList>
            <person name="Steffen K."/>
            <person name="Cardenas P."/>
        </authorList>
    </citation>
    <scope>NUCLEOTIDE SEQUENCE</scope>
</reference>
<evidence type="ECO:0000256" key="1">
    <source>
        <dbReference type="SAM" id="MobiDB-lite"/>
    </source>
</evidence>
<proteinExistence type="predicted"/>
<dbReference type="PANTHER" id="PTHR36649">
    <property type="entry name" value="UBIQUITIN-LIKE DOMAIN-CONTAINING PROTEIN"/>
    <property type="match status" value="1"/>
</dbReference>
<dbReference type="PANTHER" id="PTHR36649:SF28">
    <property type="entry name" value="UBIQUITIN-LIKE DOMAIN-CONTAINING PROTEIN"/>
    <property type="match status" value="1"/>
</dbReference>
<organism evidence="2 3">
    <name type="scientific">Geodia barretti</name>
    <name type="common">Barrett's horny sponge</name>
    <dbReference type="NCBI Taxonomy" id="519541"/>
    <lineage>
        <taxon>Eukaryota</taxon>
        <taxon>Metazoa</taxon>
        <taxon>Porifera</taxon>
        <taxon>Demospongiae</taxon>
        <taxon>Heteroscleromorpha</taxon>
        <taxon>Tetractinellida</taxon>
        <taxon>Astrophorina</taxon>
        <taxon>Geodiidae</taxon>
        <taxon>Geodia</taxon>
    </lineage>
</organism>
<keyword evidence="3" id="KW-1185">Reference proteome</keyword>
<dbReference type="SUPFAM" id="SSF56399">
    <property type="entry name" value="ADP-ribosylation"/>
    <property type="match status" value="1"/>
</dbReference>
<dbReference type="Gene3D" id="3.90.175.10">
    <property type="entry name" value="Diphtheria Toxin, domain 1"/>
    <property type="match status" value="1"/>
</dbReference>
<evidence type="ECO:0000313" key="3">
    <source>
        <dbReference type="Proteomes" id="UP001174909"/>
    </source>
</evidence>
<evidence type="ECO:0000313" key="2">
    <source>
        <dbReference type="EMBL" id="CAI8034960.1"/>
    </source>
</evidence>